<dbReference type="AlphaFoldDB" id="A0A1C0AG62"/>
<dbReference type="EMBL" id="MBEW02000007">
    <property type="protein sequence ID" value="RDY21425.1"/>
    <property type="molecule type" value="Genomic_DNA"/>
</dbReference>
<comment type="caution">
    <text evidence="1">The sequence shown here is derived from an EMBL/GenBank/DDBJ whole genome shotgun (WGS) entry which is preliminary data.</text>
</comment>
<name>A0A1C0AG62_9FIRM</name>
<evidence type="ECO:0000313" key="2">
    <source>
        <dbReference type="Proteomes" id="UP000093352"/>
    </source>
</evidence>
<dbReference type="RefSeq" id="WP_068913624.1">
    <property type="nucleotide sequence ID" value="NZ_MBEW02000007.1"/>
</dbReference>
<organism evidence="1 2">
    <name type="scientific">Criibacterium bergeronii</name>
    <dbReference type="NCBI Taxonomy" id="1871336"/>
    <lineage>
        <taxon>Bacteria</taxon>
        <taxon>Bacillati</taxon>
        <taxon>Bacillota</taxon>
        <taxon>Clostridia</taxon>
        <taxon>Peptostreptococcales</taxon>
        <taxon>Filifactoraceae</taxon>
        <taxon>Criibacterium</taxon>
    </lineage>
</organism>
<sequence>MKAAFPNLELIEHKATELALLDKALSSPPEFDLITFPQIWGSTCTGFDLTSDGLPAVSGSAMTKEYTTVAHELKTDVYYIFFGGRPCYKVTEAGKNFFSDLNSRNMASLSKAKDRYIDQKYKPGEEILTIIAELRGDIEELHSLLSYEFYCEMRDKIDEIETLILEVVKP</sequence>
<accession>A0A1C0AG62</accession>
<gene>
    <name evidence="1" type="ORF">BBG48_004715</name>
</gene>
<proteinExistence type="predicted"/>
<dbReference type="STRING" id="1871336.BBG48_06550"/>
<reference evidence="1 2" key="1">
    <citation type="journal article" date="2016" name="Genome Announc.">
        <title>Draft Genome Sequence of Criibacterium bergeronii gen. nov., sp. nov., Strain CCRI-22567T, Isolated from a Vaginal Sample from a Woman with Bacterial Vaginosis.</title>
        <authorList>
            <person name="Maheux A.F."/>
            <person name="Berube E."/>
            <person name="Boudreau D.K."/>
            <person name="Raymond F."/>
            <person name="Corbeil J."/>
            <person name="Roy P.H."/>
            <person name="Boissinot M."/>
            <person name="Omar R.F."/>
        </authorList>
    </citation>
    <scope>NUCLEOTIDE SEQUENCE [LARGE SCALE GENOMIC DNA]</scope>
    <source>
        <strain evidence="1 2">CCRI-22567</strain>
    </source>
</reference>
<dbReference type="Proteomes" id="UP000093352">
    <property type="component" value="Unassembled WGS sequence"/>
</dbReference>
<keyword evidence="2" id="KW-1185">Reference proteome</keyword>
<evidence type="ECO:0000313" key="1">
    <source>
        <dbReference type="EMBL" id="RDY21425.1"/>
    </source>
</evidence>
<protein>
    <submittedName>
        <fullName evidence="1">Uncharacterized protein</fullName>
    </submittedName>
</protein>